<protein>
    <submittedName>
        <fullName evidence="1">Uncharacterized protein</fullName>
    </submittedName>
</protein>
<dbReference type="InParanoid" id="C0NZG4"/>
<accession>C0NZG4</accession>
<reference evidence="1" key="1">
    <citation type="submission" date="2009-02" db="EMBL/GenBank/DDBJ databases">
        <title>The Genome Sequence of Ajellomyces capsulatus strain G186AR.</title>
        <authorList>
            <consortium name="The Broad Institute Genome Sequencing Platform"/>
            <person name="Champion M."/>
            <person name="Cuomo C."/>
            <person name="Ma L.-J."/>
            <person name="Henn M.R."/>
            <person name="Sil A."/>
            <person name="Goldman B."/>
            <person name="Young S.K."/>
            <person name="Kodira C.D."/>
            <person name="Zeng Q."/>
            <person name="Koehrsen M."/>
            <person name="Alvarado L."/>
            <person name="Berlin A."/>
            <person name="Borenstein D."/>
            <person name="Chen Z."/>
            <person name="Engels R."/>
            <person name="Freedman E."/>
            <person name="Gellesch M."/>
            <person name="Goldberg J."/>
            <person name="Griggs A."/>
            <person name="Gujja S."/>
            <person name="Heiman D."/>
            <person name="Hepburn T."/>
            <person name="Howarth C."/>
            <person name="Jen D."/>
            <person name="Larson L."/>
            <person name="Lewis B."/>
            <person name="Mehta T."/>
            <person name="Park D."/>
            <person name="Pearson M."/>
            <person name="Roberts A."/>
            <person name="Saif S."/>
            <person name="Shea T."/>
            <person name="Shenoy N."/>
            <person name="Sisk P."/>
            <person name="Stolte C."/>
            <person name="Sykes S."/>
            <person name="Walk T."/>
            <person name="White J."/>
            <person name="Yandava C."/>
            <person name="Klein B."/>
            <person name="McEwen J.G."/>
            <person name="Puccia R."/>
            <person name="Goldman G.H."/>
            <person name="Felipe M.S."/>
            <person name="Nino-Vega G."/>
            <person name="San-Blas G."/>
            <person name="Taylor J."/>
            <person name="Mendoza L."/>
            <person name="Galagan J."/>
            <person name="Nusbaum C."/>
            <person name="Birren B."/>
        </authorList>
    </citation>
    <scope>NUCLEOTIDE SEQUENCE</scope>
    <source>
        <strain evidence="1">G186AR</strain>
    </source>
</reference>
<name>C0NZG4_AJECG</name>
<dbReference type="GeneID" id="69041560"/>
<keyword evidence="2" id="KW-1185">Reference proteome</keyword>
<dbReference type="Proteomes" id="UP000001631">
    <property type="component" value="Unassembled WGS sequence"/>
</dbReference>
<gene>
    <name evidence="1" type="ORF">HCBG_08544</name>
</gene>
<evidence type="ECO:0000313" key="2">
    <source>
        <dbReference type="Proteomes" id="UP000001631"/>
    </source>
</evidence>
<dbReference type="AlphaFoldDB" id="C0NZG4"/>
<dbReference type="EMBL" id="GG663378">
    <property type="protein sequence ID" value="EEH03212.1"/>
    <property type="molecule type" value="Genomic_DNA"/>
</dbReference>
<evidence type="ECO:0000313" key="1">
    <source>
        <dbReference type="EMBL" id="EEH03212.1"/>
    </source>
</evidence>
<dbReference type="HOGENOM" id="CLU_1402070_0_0_1"/>
<organism evidence="1 2">
    <name type="scientific">Ajellomyces capsulatus (strain G186AR / H82 / ATCC MYA-2454 / RMSCC 2432)</name>
    <name type="common">Darling's disease fungus</name>
    <name type="synonym">Histoplasma capsulatum</name>
    <dbReference type="NCBI Taxonomy" id="447093"/>
    <lineage>
        <taxon>Eukaryota</taxon>
        <taxon>Fungi</taxon>
        <taxon>Dikarya</taxon>
        <taxon>Ascomycota</taxon>
        <taxon>Pezizomycotina</taxon>
        <taxon>Eurotiomycetes</taxon>
        <taxon>Eurotiomycetidae</taxon>
        <taxon>Onygenales</taxon>
        <taxon>Ajellomycetaceae</taxon>
        <taxon>Histoplasma</taxon>
    </lineage>
</organism>
<sequence>MSPPLYPEAFNTFLNVKKCHSEAPSTSDSACDNPSNLQTKSDEASGHLESVLTILTIFWALVKILTRPRIEFPAFKGILEQVMGIFTWCPCWKTWKRQGSIYGWRYVDTVPTGNSPTTLGGTSATLKALISTLHREVHDINNGGSLLLTSWTWCERRCKDSFKTLPTHFEYQYKPTTKNQATNYDVYSFNTVGA</sequence>
<proteinExistence type="predicted"/>
<dbReference type="RefSeq" id="XP_045283693.1">
    <property type="nucleotide sequence ID" value="XM_045435593.1"/>
</dbReference>